<sequence length="306" mass="30903">MEDARGRGLVVRHRNLDVLGSGVDHTVLSGGPRDHGGNTGARTCFSRGTARRRETRRFPAVIGHSGCVAAKRTRTAAVGLAVSAVGLLAAGCTDGSDAHAGTGAPPGISTQATGTVSGTPDTLSVVLGVQTQAPDAAGALQDNANRANALIDTLKEKGVQAEDIQTSGLSVQPTYEPNSSAITGYQVTNQVTATVHDVSAAGGLIDAAAAAAGDAVRVQQTSFSIADDSDLRAQARADAVRQAQAQARQIAEAAGVGLGEVRSITEVPVTGPTPYPGAALDRAPSTPIEPGSQELTVSVAVVYDID</sequence>
<gene>
    <name evidence="1" type="ORF">FCG67_05640</name>
</gene>
<dbReference type="InterPro" id="IPR052022">
    <property type="entry name" value="26kDa_periplasmic_antigen"/>
</dbReference>
<accession>A0ABY2RPC9</accession>
<dbReference type="Pfam" id="PF04402">
    <property type="entry name" value="SIMPL"/>
    <property type="match status" value="1"/>
</dbReference>
<name>A0ABY2RPC9_9NOCA</name>
<comment type="caution">
    <text evidence="1">The sequence shown here is derived from an EMBL/GenBank/DDBJ whole genome shotgun (WGS) entry which is preliminary data.</text>
</comment>
<dbReference type="PANTHER" id="PTHR34387:SF1">
    <property type="entry name" value="PERIPLASMIC IMMUNOGENIC PROTEIN"/>
    <property type="match status" value="1"/>
</dbReference>
<dbReference type="Gene3D" id="3.30.70.2970">
    <property type="entry name" value="Protein of unknown function (DUF541), domain 2"/>
    <property type="match status" value="1"/>
</dbReference>
<proteinExistence type="predicted"/>
<dbReference type="InterPro" id="IPR007497">
    <property type="entry name" value="SIMPL/DUF541"/>
</dbReference>
<evidence type="ECO:0000313" key="2">
    <source>
        <dbReference type="Proteomes" id="UP000305109"/>
    </source>
</evidence>
<dbReference type="EMBL" id="SUMD01000002">
    <property type="protein sequence ID" value="TJZ80340.1"/>
    <property type="molecule type" value="Genomic_DNA"/>
</dbReference>
<organism evidence="1 2">
    <name type="scientific">Rhodococcus oryzae</name>
    <dbReference type="NCBI Taxonomy" id="2571143"/>
    <lineage>
        <taxon>Bacteria</taxon>
        <taxon>Bacillati</taxon>
        <taxon>Actinomycetota</taxon>
        <taxon>Actinomycetes</taxon>
        <taxon>Mycobacteriales</taxon>
        <taxon>Nocardiaceae</taxon>
        <taxon>Rhodococcus</taxon>
    </lineage>
</organism>
<dbReference type="Proteomes" id="UP000305109">
    <property type="component" value="Unassembled WGS sequence"/>
</dbReference>
<dbReference type="PANTHER" id="PTHR34387">
    <property type="entry name" value="SLR1258 PROTEIN"/>
    <property type="match status" value="1"/>
</dbReference>
<dbReference type="Gene3D" id="3.30.110.170">
    <property type="entry name" value="Protein of unknown function (DUF541), domain 1"/>
    <property type="match status" value="1"/>
</dbReference>
<reference evidence="1 2" key="1">
    <citation type="submission" date="2019-04" db="EMBL/GenBank/DDBJ databases">
        <title>Rhodococcus oryzae sp. nov., a novel actinomycete isolated from rhizosphere soil of rice (Oryza sativa L.).</title>
        <authorList>
            <person name="Li C."/>
        </authorList>
    </citation>
    <scope>NUCLEOTIDE SEQUENCE [LARGE SCALE GENOMIC DNA]</scope>
    <source>
        <strain evidence="1 2">NEAU-CX67</strain>
    </source>
</reference>
<protein>
    <submittedName>
        <fullName evidence="1">DUF541 domain-containing protein</fullName>
    </submittedName>
</protein>
<keyword evidence="2" id="KW-1185">Reference proteome</keyword>
<evidence type="ECO:0000313" key="1">
    <source>
        <dbReference type="EMBL" id="TJZ80340.1"/>
    </source>
</evidence>